<protein>
    <submittedName>
        <fullName evidence="4">Zinc-ribbon domain-containing protein</fullName>
    </submittedName>
</protein>
<organism evidence="4 5">
    <name type="scientific">Dysosmobacter welbionis</name>
    <dbReference type="NCBI Taxonomy" id="2093857"/>
    <lineage>
        <taxon>Bacteria</taxon>
        <taxon>Bacillati</taxon>
        <taxon>Bacillota</taxon>
        <taxon>Clostridia</taxon>
        <taxon>Eubacteriales</taxon>
        <taxon>Oscillospiraceae</taxon>
        <taxon>Dysosmobacter</taxon>
    </lineage>
</organism>
<feature type="region of interest" description="Disordered" evidence="1">
    <location>
        <begin position="81"/>
        <end position="101"/>
    </location>
</feature>
<name>A0A4D7ALD4_9FIRM</name>
<keyword evidence="2" id="KW-0472">Membrane</keyword>
<dbReference type="AlphaFoldDB" id="A0A4D7ALD4"/>
<feature type="transmembrane region" description="Helical" evidence="2">
    <location>
        <begin position="39"/>
        <end position="60"/>
    </location>
</feature>
<dbReference type="InterPro" id="IPR055999">
    <property type="entry name" value="DUF7577"/>
</dbReference>
<feature type="transmembrane region" description="Helical" evidence="2">
    <location>
        <begin position="12"/>
        <end position="33"/>
    </location>
</feature>
<reference evidence="5" key="1">
    <citation type="submission" date="2018-12" db="EMBL/GenBank/DDBJ databases">
        <title>Dusodibacter welbiota gen. nov., sp. nov., isolated from human faeces and emended description of the Oscillibacter genus.</title>
        <authorList>
            <person name="Le Roy T."/>
            <person name="Van der Smissen P."/>
            <person name="Delzenne N."/>
            <person name="Muccioli G."/>
            <person name="Collet J.F."/>
            <person name="Cani P.D."/>
        </authorList>
    </citation>
    <scope>NUCLEOTIDE SEQUENCE [LARGE SCALE GENOMIC DNA]</scope>
    <source>
        <strain evidence="5">J115</strain>
    </source>
</reference>
<evidence type="ECO:0000313" key="5">
    <source>
        <dbReference type="Proteomes" id="UP000298642"/>
    </source>
</evidence>
<dbReference type="Pfam" id="PF24463">
    <property type="entry name" value="DUF7577"/>
    <property type="match status" value="1"/>
</dbReference>
<evidence type="ECO:0000256" key="1">
    <source>
        <dbReference type="SAM" id="MobiDB-lite"/>
    </source>
</evidence>
<dbReference type="EMBL" id="CP034413">
    <property type="protein sequence ID" value="QCI58085.1"/>
    <property type="molecule type" value="Genomic_DNA"/>
</dbReference>
<accession>A0A4D7ALD4</accession>
<feature type="domain" description="DUF7577" evidence="3">
    <location>
        <begin position="106"/>
        <end position="130"/>
    </location>
</feature>
<evidence type="ECO:0000256" key="2">
    <source>
        <dbReference type="SAM" id="Phobius"/>
    </source>
</evidence>
<keyword evidence="2" id="KW-0812">Transmembrane</keyword>
<keyword evidence="5" id="KW-1185">Reference proteome</keyword>
<evidence type="ECO:0000313" key="4">
    <source>
        <dbReference type="EMBL" id="QCI58085.1"/>
    </source>
</evidence>
<proteinExistence type="predicted"/>
<dbReference type="RefSeq" id="WP_025543761.1">
    <property type="nucleotide sequence ID" value="NZ_CP034413.3"/>
</dbReference>
<sequence>MKHIKPGRGPSAMGALGSVIAVVFGIFWTVSAASMGAPISFSIFGVLFVIVGIVQAVYNFKNAAGKKRYSAFDIVDGEEEPDPLNQRFGGQPPEAVDTSGPEGPLRYCPYCGAKLGDSYTFCGHCGKRLPDVQEEDHP</sequence>
<dbReference type="Proteomes" id="UP000298642">
    <property type="component" value="Chromosome"/>
</dbReference>
<dbReference type="KEGG" id="obj:EIO64_01635"/>
<keyword evidence="2" id="KW-1133">Transmembrane helix</keyword>
<dbReference type="GeneID" id="89523360"/>
<gene>
    <name evidence="4" type="ORF">EIO64_01635</name>
</gene>
<evidence type="ECO:0000259" key="3">
    <source>
        <dbReference type="Pfam" id="PF24463"/>
    </source>
</evidence>